<gene>
    <name evidence="1" type="ORF">HanXRQr2_Chr09g0361911</name>
</gene>
<evidence type="ECO:0000313" key="2">
    <source>
        <dbReference type="Proteomes" id="UP000215914"/>
    </source>
</evidence>
<protein>
    <submittedName>
        <fullName evidence="1">Uncharacterized protein</fullName>
    </submittedName>
</protein>
<keyword evidence="2" id="KW-1185">Reference proteome</keyword>
<accession>A0A9K3N6F3</accession>
<dbReference type="Proteomes" id="UP000215914">
    <property type="component" value="Unassembled WGS sequence"/>
</dbReference>
<proteinExistence type="predicted"/>
<reference evidence="1" key="1">
    <citation type="journal article" date="2017" name="Nature">
        <title>The sunflower genome provides insights into oil metabolism, flowering and Asterid evolution.</title>
        <authorList>
            <person name="Badouin H."/>
            <person name="Gouzy J."/>
            <person name="Grassa C.J."/>
            <person name="Murat F."/>
            <person name="Staton S.E."/>
            <person name="Cottret L."/>
            <person name="Lelandais-Briere C."/>
            <person name="Owens G.L."/>
            <person name="Carrere S."/>
            <person name="Mayjonade B."/>
            <person name="Legrand L."/>
            <person name="Gill N."/>
            <person name="Kane N.C."/>
            <person name="Bowers J.E."/>
            <person name="Hubner S."/>
            <person name="Bellec A."/>
            <person name="Berard A."/>
            <person name="Berges H."/>
            <person name="Blanchet N."/>
            <person name="Boniface M.C."/>
            <person name="Brunel D."/>
            <person name="Catrice O."/>
            <person name="Chaidir N."/>
            <person name="Claudel C."/>
            <person name="Donnadieu C."/>
            <person name="Faraut T."/>
            <person name="Fievet G."/>
            <person name="Helmstetter N."/>
            <person name="King M."/>
            <person name="Knapp S.J."/>
            <person name="Lai Z."/>
            <person name="Le Paslier M.C."/>
            <person name="Lippi Y."/>
            <person name="Lorenzon L."/>
            <person name="Mandel J.R."/>
            <person name="Marage G."/>
            <person name="Marchand G."/>
            <person name="Marquand E."/>
            <person name="Bret-Mestries E."/>
            <person name="Morien E."/>
            <person name="Nambeesan S."/>
            <person name="Nguyen T."/>
            <person name="Pegot-Espagnet P."/>
            <person name="Pouilly N."/>
            <person name="Raftis F."/>
            <person name="Sallet E."/>
            <person name="Schiex T."/>
            <person name="Thomas J."/>
            <person name="Vandecasteele C."/>
            <person name="Vares D."/>
            <person name="Vear F."/>
            <person name="Vautrin S."/>
            <person name="Crespi M."/>
            <person name="Mangin B."/>
            <person name="Burke J.M."/>
            <person name="Salse J."/>
            <person name="Munos S."/>
            <person name="Vincourt P."/>
            <person name="Rieseberg L.H."/>
            <person name="Langlade N.B."/>
        </authorList>
    </citation>
    <scope>NUCLEOTIDE SEQUENCE</scope>
    <source>
        <tissue evidence="1">Leaves</tissue>
    </source>
</reference>
<sequence>MLSKKLLRDGVRLDAACAASGTTMEAVRTAAVNAVTAFSFNELFTTIRLVVLEDELALRVDINGLKKEVVIVVLLVNGMAMETAQVEAIDELWWMRWWFGLVWLG</sequence>
<dbReference type="EMBL" id="MNCJ02000324">
    <property type="protein sequence ID" value="KAF5788677.1"/>
    <property type="molecule type" value="Genomic_DNA"/>
</dbReference>
<comment type="caution">
    <text evidence="1">The sequence shown here is derived from an EMBL/GenBank/DDBJ whole genome shotgun (WGS) entry which is preliminary data.</text>
</comment>
<dbReference type="AlphaFoldDB" id="A0A9K3N6F3"/>
<reference evidence="1" key="2">
    <citation type="submission" date="2020-06" db="EMBL/GenBank/DDBJ databases">
        <title>Helianthus annuus Genome sequencing and assembly Release 2.</title>
        <authorList>
            <person name="Gouzy J."/>
            <person name="Langlade N."/>
            <person name="Munos S."/>
        </authorList>
    </citation>
    <scope>NUCLEOTIDE SEQUENCE</scope>
    <source>
        <tissue evidence="1">Leaves</tissue>
    </source>
</reference>
<name>A0A9K3N6F3_HELAN</name>
<organism evidence="1 2">
    <name type="scientific">Helianthus annuus</name>
    <name type="common">Common sunflower</name>
    <dbReference type="NCBI Taxonomy" id="4232"/>
    <lineage>
        <taxon>Eukaryota</taxon>
        <taxon>Viridiplantae</taxon>
        <taxon>Streptophyta</taxon>
        <taxon>Embryophyta</taxon>
        <taxon>Tracheophyta</taxon>
        <taxon>Spermatophyta</taxon>
        <taxon>Magnoliopsida</taxon>
        <taxon>eudicotyledons</taxon>
        <taxon>Gunneridae</taxon>
        <taxon>Pentapetalae</taxon>
        <taxon>asterids</taxon>
        <taxon>campanulids</taxon>
        <taxon>Asterales</taxon>
        <taxon>Asteraceae</taxon>
        <taxon>Asteroideae</taxon>
        <taxon>Heliantheae alliance</taxon>
        <taxon>Heliantheae</taxon>
        <taxon>Helianthus</taxon>
    </lineage>
</organism>
<evidence type="ECO:0000313" key="1">
    <source>
        <dbReference type="EMBL" id="KAF5788677.1"/>
    </source>
</evidence>
<dbReference type="Gramene" id="mRNA:HanXRQr2_Chr09g0361911">
    <property type="protein sequence ID" value="CDS:HanXRQr2_Chr09g0361911.1"/>
    <property type="gene ID" value="HanXRQr2_Chr09g0361911"/>
</dbReference>